<protein>
    <submittedName>
        <fullName evidence="1">Uncharacterized protein</fullName>
    </submittedName>
</protein>
<evidence type="ECO:0000313" key="1">
    <source>
        <dbReference type="EMBL" id="KAH9522690.1"/>
    </source>
</evidence>
<comment type="caution">
    <text evidence="1">The sequence shown here is derived from an EMBL/GenBank/DDBJ whole genome shotgun (WGS) entry which is preliminary data.</text>
</comment>
<evidence type="ECO:0000313" key="2">
    <source>
        <dbReference type="Proteomes" id="UP000790347"/>
    </source>
</evidence>
<proteinExistence type="predicted"/>
<dbReference type="AlphaFoldDB" id="A0A922I8M6"/>
<accession>A0A922I8M6</accession>
<sequence length="73" mass="8725">MTTYFRPESVIFQQNDMSKNRIFKQNVRIDDSDSFNLVSSIHLQCDRFKSQIDRLSLSINRKQGHDIREFSLE</sequence>
<reference evidence="1" key="1">
    <citation type="submission" date="2013-05" db="EMBL/GenBank/DDBJ databases">
        <authorList>
            <person name="Yim A.K.Y."/>
            <person name="Chan T.F."/>
            <person name="Ji K.M."/>
            <person name="Liu X.Y."/>
            <person name="Zhou J.W."/>
            <person name="Li R.Q."/>
            <person name="Yang K.Y."/>
            <person name="Li J."/>
            <person name="Li M."/>
            <person name="Law P.T.W."/>
            <person name="Wu Y.L."/>
            <person name="Cai Z.L."/>
            <person name="Qin H."/>
            <person name="Bao Y."/>
            <person name="Leung R.K.K."/>
            <person name="Ng P.K.S."/>
            <person name="Zou J."/>
            <person name="Zhong X.J."/>
            <person name="Ran P.X."/>
            <person name="Zhong N.S."/>
            <person name="Liu Z.G."/>
            <person name="Tsui S.K.W."/>
        </authorList>
    </citation>
    <scope>NUCLEOTIDE SEQUENCE</scope>
    <source>
        <strain evidence="1">Derf</strain>
        <tissue evidence="1">Whole organism</tissue>
    </source>
</reference>
<name>A0A922I8M6_DERFA</name>
<dbReference type="EMBL" id="ASGP02000002">
    <property type="protein sequence ID" value="KAH9522690.1"/>
    <property type="molecule type" value="Genomic_DNA"/>
</dbReference>
<reference evidence="1" key="2">
    <citation type="journal article" date="2022" name="Res Sq">
        <title>Comparative Genomics Reveals Insights into the Divergent Evolution of Astigmatic Mites and Household Pest Adaptations.</title>
        <authorList>
            <person name="Xiong Q."/>
            <person name="Wan A.T.-Y."/>
            <person name="Liu X.-Y."/>
            <person name="Fung C.S.-H."/>
            <person name="Xiao X."/>
            <person name="Malainual N."/>
            <person name="Hou J."/>
            <person name="Wang L."/>
            <person name="Wang M."/>
            <person name="Yang K."/>
            <person name="Cui Y."/>
            <person name="Leung E."/>
            <person name="Nong W."/>
            <person name="Shin S.-K."/>
            <person name="Au S."/>
            <person name="Jeong K.Y."/>
            <person name="Chew F.T."/>
            <person name="Hui J."/>
            <person name="Leung T.F."/>
            <person name="Tungtrongchitr A."/>
            <person name="Zhong N."/>
            <person name="Liu Z."/>
            <person name="Tsui S."/>
        </authorList>
    </citation>
    <scope>NUCLEOTIDE SEQUENCE</scope>
    <source>
        <strain evidence="1">Derf</strain>
        <tissue evidence="1">Whole organism</tissue>
    </source>
</reference>
<keyword evidence="2" id="KW-1185">Reference proteome</keyword>
<organism evidence="1 2">
    <name type="scientific">Dermatophagoides farinae</name>
    <name type="common">American house dust mite</name>
    <dbReference type="NCBI Taxonomy" id="6954"/>
    <lineage>
        <taxon>Eukaryota</taxon>
        <taxon>Metazoa</taxon>
        <taxon>Ecdysozoa</taxon>
        <taxon>Arthropoda</taxon>
        <taxon>Chelicerata</taxon>
        <taxon>Arachnida</taxon>
        <taxon>Acari</taxon>
        <taxon>Acariformes</taxon>
        <taxon>Sarcoptiformes</taxon>
        <taxon>Astigmata</taxon>
        <taxon>Psoroptidia</taxon>
        <taxon>Analgoidea</taxon>
        <taxon>Pyroglyphidae</taxon>
        <taxon>Dermatophagoidinae</taxon>
        <taxon>Dermatophagoides</taxon>
    </lineage>
</organism>
<gene>
    <name evidence="1" type="ORF">DERF_006254</name>
</gene>
<dbReference type="Proteomes" id="UP000790347">
    <property type="component" value="Unassembled WGS sequence"/>
</dbReference>